<dbReference type="Pfam" id="PF05088">
    <property type="entry name" value="Bac_GDH_CD"/>
    <property type="match status" value="1"/>
</dbReference>
<dbReference type="Pfam" id="PF21079">
    <property type="entry name" value="GDH_HM2"/>
    <property type="match status" value="1"/>
</dbReference>
<feature type="domain" description="NAD-specific glutamate dehydrogenase C-terminal" evidence="3">
    <location>
        <begin position="1306"/>
        <end position="1643"/>
    </location>
</feature>
<dbReference type="InterPro" id="IPR046346">
    <property type="entry name" value="Aminoacid_DH-like_N_sf"/>
</dbReference>
<gene>
    <name evidence="7" type="ORF">GCM10010405_42820</name>
</gene>
<feature type="region of interest" description="Disordered" evidence="1">
    <location>
        <begin position="282"/>
        <end position="301"/>
    </location>
</feature>
<feature type="domain" description="NAD-glutamate dehydrogenase N-terminal ACT1" evidence="4">
    <location>
        <begin position="42"/>
        <end position="188"/>
    </location>
</feature>
<dbReference type="InterPro" id="IPR036291">
    <property type="entry name" value="NAD(P)-bd_dom_sf"/>
</dbReference>
<dbReference type="Pfam" id="PF21074">
    <property type="entry name" value="GDH_C"/>
    <property type="match status" value="1"/>
</dbReference>
<dbReference type="RefSeq" id="WP_344326012.1">
    <property type="nucleotide sequence ID" value="NZ_BAAASZ010000029.1"/>
</dbReference>
<feature type="compositionally biased region" description="Basic and acidic residues" evidence="1">
    <location>
        <begin position="282"/>
        <end position="294"/>
    </location>
</feature>
<feature type="domain" description="NAD-glutamate dehydrogenase ACT3" evidence="6">
    <location>
        <begin position="586"/>
        <end position="662"/>
    </location>
</feature>
<dbReference type="SUPFAM" id="SSF53223">
    <property type="entry name" value="Aminoacid dehydrogenase-like, N-terminal domain"/>
    <property type="match status" value="1"/>
</dbReference>
<evidence type="ECO:0000313" key="7">
    <source>
        <dbReference type="EMBL" id="GAA2454399.1"/>
    </source>
</evidence>
<dbReference type="Pfam" id="PF21078">
    <property type="entry name" value="GDH_HM3"/>
    <property type="match status" value="1"/>
</dbReference>
<dbReference type="EMBL" id="BAAASZ010000029">
    <property type="protein sequence ID" value="GAA2454399.1"/>
    <property type="molecule type" value="Genomic_DNA"/>
</dbReference>
<feature type="domain" description="NAD-glutamate dehydrogenase ACT2" evidence="5">
    <location>
        <begin position="434"/>
        <end position="527"/>
    </location>
</feature>
<dbReference type="InterPro" id="IPR007780">
    <property type="entry name" value="NAD_Glu_DH_bac"/>
</dbReference>
<reference evidence="7 8" key="1">
    <citation type="journal article" date="2019" name="Int. J. Syst. Evol. Microbiol.">
        <title>The Global Catalogue of Microorganisms (GCM) 10K type strain sequencing project: providing services to taxonomists for standard genome sequencing and annotation.</title>
        <authorList>
            <consortium name="The Broad Institute Genomics Platform"/>
            <consortium name="The Broad Institute Genome Sequencing Center for Infectious Disease"/>
            <person name="Wu L."/>
            <person name="Ma J."/>
        </authorList>
    </citation>
    <scope>NUCLEOTIDE SEQUENCE [LARGE SCALE GENOMIC DNA]</scope>
    <source>
        <strain evidence="7 8">JCM 6305</strain>
    </source>
</reference>
<dbReference type="Proteomes" id="UP001501638">
    <property type="component" value="Unassembled WGS sequence"/>
</dbReference>
<dbReference type="InterPro" id="IPR024727">
    <property type="entry name" value="NAD_Glu_DH_N_ACT1"/>
</dbReference>
<keyword evidence="8" id="KW-1185">Reference proteome</keyword>
<accession>A0ABN3KBA7</accession>
<dbReference type="PANTHER" id="PTHR43403:SF1">
    <property type="entry name" value="NAD-SPECIFIC GLUTAMATE DEHYDROGENASE"/>
    <property type="match status" value="1"/>
</dbReference>
<dbReference type="InterPro" id="IPR049064">
    <property type="entry name" value="NAD_Glu_DH_ACT3"/>
</dbReference>
<dbReference type="Pfam" id="PF21077">
    <property type="entry name" value="GDH_ACT3"/>
    <property type="match status" value="1"/>
</dbReference>
<comment type="caution">
    <text evidence="7">The sequence shown here is derived from an EMBL/GenBank/DDBJ whole genome shotgun (WGS) entry which is preliminary data.</text>
</comment>
<protein>
    <submittedName>
        <fullName evidence="7">NAD-glutamate dehydrogenase</fullName>
    </submittedName>
</protein>
<dbReference type="SUPFAM" id="SSF51735">
    <property type="entry name" value="NAD(P)-binding Rossmann-fold domains"/>
    <property type="match status" value="1"/>
</dbReference>
<dbReference type="InterPro" id="IPR049062">
    <property type="entry name" value="NAD_Glu_DH_ACT2"/>
</dbReference>
<dbReference type="PIRSF" id="PIRSF036761">
    <property type="entry name" value="GDH_Mll4104"/>
    <property type="match status" value="1"/>
</dbReference>
<feature type="domain" description="NAD-glutamate dehydrogenase catalytic" evidence="2">
    <location>
        <begin position="763"/>
        <end position="1260"/>
    </location>
</feature>
<dbReference type="Gene3D" id="3.40.50.720">
    <property type="entry name" value="NAD(P)-binding Rossmann-like Domain"/>
    <property type="match status" value="1"/>
</dbReference>
<dbReference type="InterPro" id="IPR028971">
    <property type="entry name" value="NAD-GDH_cat"/>
</dbReference>
<dbReference type="Pfam" id="PF21075">
    <property type="entry name" value="GDH_ACT1"/>
    <property type="match status" value="1"/>
</dbReference>
<organism evidence="7 8">
    <name type="scientific">Streptomyces macrosporus</name>
    <dbReference type="NCBI Taxonomy" id="44032"/>
    <lineage>
        <taxon>Bacteria</taxon>
        <taxon>Bacillati</taxon>
        <taxon>Actinomycetota</taxon>
        <taxon>Actinomycetes</taxon>
        <taxon>Kitasatosporales</taxon>
        <taxon>Streptomycetaceae</taxon>
        <taxon>Streptomyces</taxon>
    </lineage>
</organism>
<dbReference type="InterPro" id="IPR049056">
    <property type="entry name" value="NAD_Glu_DH_HM3"/>
</dbReference>
<dbReference type="Pfam" id="PF21073">
    <property type="entry name" value="GDH_HM1"/>
    <property type="match status" value="1"/>
</dbReference>
<dbReference type="InterPro" id="IPR048381">
    <property type="entry name" value="GDH_C"/>
</dbReference>
<evidence type="ECO:0000259" key="2">
    <source>
        <dbReference type="Pfam" id="PF05088"/>
    </source>
</evidence>
<dbReference type="Pfam" id="PF21076">
    <property type="entry name" value="GDH_ACT2"/>
    <property type="match status" value="1"/>
</dbReference>
<dbReference type="InterPro" id="IPR049058">
    <property type="entry name" value="NAD_Glu_DH_HM2"/>
</dbReference>
<evidence type="ECO:0000259" key="6">
    <source>
        <dbReference type="Pfam" id="PF21077"/>
    </source>
</evidence>
<evidence type="ECO:0000256" key="1">
    <source>
        <dbReference type="SAM" id="MobiDB-lite"/>
    </source>
</evidence>
<proteinExistence type="predicted"/>
<evidence type="ECO:0000313" key="8">
    <source>
        <dbReference type="Proteomes" id="UP001501638"/>
    </source>
</evidence>
<dbReference type="InterPro" id="IPR049059">
    <property type="entry name" value="NAD_Glu_DH_HM1"/>
</dbReference>
<evidence type="ECO:0000259" key="5">
    <source>
        <dbReference type="Pfam" id="PF21076"/>
    </source>
</evidence>
<evidence type="ECO:0000259" key="4">
    <source>
        <dbReference type="Pfam" id="PF21075"/>
    </source>
</evidence>
<name>A0ABN3KBA7_9ACTN</name>
<sequence>MQTKLDEEKAELLERAARVAEHGPAGTHPVPGLDAGTLGPYLQRYYLHTAPEDLLDRDPVDVYGAAVSHHRLAQERPQGTANVRVHTPSVEENGWTCTHTVVEVVTDDMPFLVDSVTNELTRQDRGIHLVIHPQVVVRRDVAGKLLEILPDAESRDGLPHDTVVESWIHVEIDRETDHDVLRRITADLRRVLSDVREAVEDWQKMRAAALRIADGLPDEPIADDVPEQEVEEARELLRWLASDHFTFLGYREYDLTSETAADGTEELLLTAVPGTGLGILRSDPRQDGGEEHHAHGGSPAFNRLTAGVRAKAREHRLLVLTKANSRATVHRPSYLDYIGVKKFDEAGNVVGERRFLGLFSSAAYTESVRRVPVIRRKVEEVIVSSGFTPDSHDGRDLLQILETYPRDELFQIPADELRDIVTSVLYLQERRKLRLYLRQDEYGRYYSALVYLPRDRYTTAVRLRLIDILTEELGGTNVDFTAWNTESVLARLHFVIRVPQGTELAELTDADVERIEARLADAARSWDDGFSEALVSELGEEQAARLAHHYANAFPEGYKADFPPRAAVADLRHLRGLESEEGVSDFALSLYEPVGAASGERRFKIYRTGEPVSLSAVLPILQALGVEVVDERPYELRCADRSRAWIYDFGLRVPAGREQNLDGDARERFQEAFAAVWRGDAESDGFNALVLSAGLTWRQAMVLRAYAKYLRQAGSPFSQDYMEDTLRRNVHTTRLLVNLFEARFSPEHASAGHELTDGLLEELEGALDQVASLDEDRILRSFLTLIKATLRTNYFQPRDESGRPHAYVSMKFDPQAIPDLPAPRPAYEIWVYSPRVEGVHLRFGKVARGGLRWSDRREDFRTEILGLVKAQEVKNTVIVPVGAKGGFVGKRLPDPSVDRDAWLAEGIACYKTFISGMLDITDNLVAGRVVPPKDVVRHDGDDTYLVVAADKGTAAFSDIANEVATAYGFWLGDAFASGGSAGYDHKGMGITARGAWESVKRHFRELGHDTQTEDFTVVGIGDMSGDVFGNGMLLSEHIKLVAAFDHRHIFVDPDPDPAVSYAERRRLFELPRSSWADYDTSLLSPGGGIHPRSAKSIPINAHVREALGLEDGVTKMTPAELMKAILKAPVDLLWNGGIGTYVKASTETHADVGDKANDAIRVDGRDLRVKVVGEGGNLGLTQLGRIEFAMKGGRVNTDAIDNSAGVNSSDLEVNIKILLNSVVADGDMTVKQRNALLAEMTDEVAELVLRNNYAQNVALANGMQQASGLLHAHQRFMRALTREGRLDRQLEFLPTDRQIRERLAHGHGLTQPELAVLLAYTKIAITEELADTDLPDDPYLRRLAHAYFPTALRERFPEQIERHALRREIITTVLVNDTVNTGGSTLVHRMKEESGASTEEIVRAHVAAREIFGLARVWDEVEALDNVVAADVQTRVRLHARRLVERGTRWLLNNRPQPLRIAETVEVFRDRVEVVWSELPKLLRGTDLEWFQSVNDELTAAGVPGDLALRVAGFSSAFPALDVVAVADRTGRELLDVAEVYYDLADRLGITELQDRVSELPRADRWQSMARAAIREDLYAAHQLLTADVLAAGDGSATPEQRFTAWEEKNAAVLGRARATLEEIRKSETFDLANLSVAMRTMRTLLRSNR</sequence>
<dbReference type="PANTHER" id="PTHR43403">
    <property type="entry name" value="NAD-SPECIFIC GLUTAMATE DEHYDROGENASE"/>
    <property type="match status" value="1"/>
</dbReference>
<evidence type="ECO:0000259" key="3">
    <source>
        <dbReference type="Pfam" id="PF21074"/>
    </source>
</evidence>